<evidence type="ECO:0000256" key="2">
    <source>
        <dbReference type="SAM" id="Phobius"/>
    </source>
</evidence>
<dbReference type="Proteomes" id="UP000317010">
    <property type="component" value="Unassembled WGS sequence"/>
</dbReference>
<proteinExistence type="inferred from homology"/>
<keyword evidence="4" id="KW-0378">Hydrolase</keyword>
<comment type="caution">
    <text evidence="4">The sequence shown here is derived from an EMBL/GenBank/DDBJ whole genome shotgun (WGS) entry which is preliminary data.</text>
</comment>
<feature type="domain" description="Beta-lactamase-related" evidence="3">
    <location>
        <begin position="67"/>
        <end position="380"/>
    </location>
</feature>
<keyword evidence="4" id="KW-0121">Carboxypeptidase</keyword>
<accession>A0A562UB28</accession>
<dbReference type="InterPro" id="IPR012338">
    <property type="entry name" value="Beta-lactam/transpept-like"/>
</dbReference>
<evidence type="ECO:0000259" key="3">
    <source>
        <dbReference type="Pfam" id="PF00144"/>
    </source>
</evidence>
<feature type="transmembrane region" description="Helical" evidence="2">
    <location>
        <begin position="20"/>
        <end position="39"/>
    </location>
</feature>
<gene>
    <name evidence="4" type="ORF">JN11_01373</name>
</gene>
<dbReference type="Gene3D" id="3.40.710.10">
    <property type="entry name" value="DD-peptidase/beta-lactamase superfamily"/>
    <property type="match status" value="1"/>
</dbReference>
<evidence type="ECO:0000313" key="4">
    <source>
        <dbReference type="EMBL" id="TWJ02401.1"/>
    </source>
</evidence>
<sequence length="390" mass="43181">MVTQAVFLLEKADNPFLMKIRLLPILAFVTFLFPFNFCFAQLNSQAKPVIDEFEKELSAGISHENLHVGISVAILKDGKLIWLHAYGFAKREGETPADTNTIYRIGSITKTFTAVLLMQLVQEGKIELDDPVEHYLPEIKKLNGYADAGTITFRQLASHTSGLKREPDMNNADVGPLSQWEKKLISCIPYTSFNSKPGEAFLYSNIGYALLGLALSRVTGVPYITMVQQRIFTPLNMNDTFFALPDDKRSRLAEGIDNNNKGTVNTSLPLKEIEGRGYRVPNGGIFSTPRDLSKFVASLMGTPQLLSSKSMDQMQVVPPGGKNYGMGLALYHKDGVNIIGHNGSVPGYTAQFAIEKQSGYAVIIMRNYNSGLIDLERTAYNLLKLLKNAE</sequence>
<dbReference type="AlphaFoldDB" id="A0A562UB28"/>
<keyword evidence="2" id="KW-1133">Transmembrane helix</keyword>
<dbReference type="PANTHER" id="PTHR22935:SF95">
    <property type="entry name" value="BETA-LACTAMASE-LIKE 1-RELATED"/>
    <property type="match status" value="1"/>
</dbReference>
<protein>
    <submittedName>
        <fullName evidence="4">D-alanyl-D-alanine carboxypeptidase</fullName>
    </submittedName>
</protein>
<dbReference type="SUPFAM" id="SSF56601">
    <property type="entry name" value="beta-lactamase/transpeptidase-like"/>
    <property type="match status" value="1"/>
</dbReference>
<evidence type="ECO:0000313" key="5">
    <source>
        <dbReference type="Proteomes" id="UP000317010"/>
    </source>
</evidence>
<evidence type="ECO:0000256" key="1">
    <source>
        <dbReference type="ARBA" id="ARBA00038473"/>
    </source>
</evidence>
<dbReference type="InterPro" id="IPR001466">
    <property type="entry name" value="Beta-lactam-related"/>
</dbReference>
<dbReference type="InterPro" id="IPR051478">
    <property type="entry name" value="Beta-lactamase-like_AB/R"/>
</dbReference>
<keyword evidence="2" id="KW-0472">Membrane</keyword>
<keyword evidence="5" id="KW-1185">Reference proteome</keyword>
<dbReference type="PANTHER" id="PTHR22935">
    <property type="entry name" value="PENICILLIN-BINDING PROTEIN"/>
    <property type="match status" value="1"/>
</dbReference>
<reference evidence="4 5" key="1">
    <citation type="submission" date="2019-07" db="EMBL/GenBank/DDBJ databases">
        <title>Genomic Encyclopedia of Archaeal and Bacterial Type Strains, Phase II (KMG-II): from individual species to whole genera.</title>
        <authorList>
            <person name="Goeker M."/>
        </authorList>
    </citation>
    <scope>NUCLEOTIDE SEQUENCE [LARGE SCALE GENOMIC DNA]</scope>
    <source>
        <strain evidence="4 5">ATCC BAA-1854</strain>
    </source>
</reference>
<dbReference type="OrthoDB" id="846150at2"/>
<keyword evidence="4" id="KW-0645">Protease</keyword>
<dbReference type="GO" id="GO:0004180">
    <property type="term" value="F:carboxypeptidase activity"/>
    <property type="evidence" value="ECO:0007669"/>
    <property type="project" value="UniProtKB-KW"/>
</dbReference>
<dbReference type="Pfam" id="PF00144">
    <property type="entry name" value="Beta-lactamase"/>
    <property type="match status" value="1"/>
</dbReference>
<comment type="similarity">
    <text evidence="1">Belongs to the beta-lactamase family.</text>
</comment>
<dbReference type="EMBL" id="VLLI01000003">
    <property type="protein sequence ID" value="TWJ02401.1"/>
    <property type="molecule type" value="Genomic_DNA"/>
</dbReference>
<keyword evidence="2" id="KW-0812">Transmembrane</keyword>
<name>A0A562UB28_9SPHI</name>
<organism evidence="4 5">
    <name type="scientific">Mucilaginibacter frigoritolerans</name>
    <dbReference type="NCBI Taxonomy" id="652788"/>
    <lineage>
        <taxon>Bacteria</taxon>
        <taxon>Pseudomonadati</taxon>
        <taxon>Bacteroidota</taxon>
        <taxon>Sphingobacteriia</taxon>
        <taxon>Sphingobacteriales</taxon>
        <taxon>Sphingobacteriaceae</taxon>
        <taxon>Mucilaginibacter</taxon>
    </lineage>
</organism>